<organism evidence="1 2">
    <name type="scientific">Blumeria graminis f. sp. triticale</name>
    <dbReference type="NCBI Taxonomy" id="1689686"/>
    <lineage>
        <taxon>Eukaryota</taxon>
        <taxon>Fungi</taxon>
        <taxon>Dikarya</taxon>
        <taxon>Ascomycota</taxon>
        <taxon>Pezizomycotina</taxon>
        <taxon>Leotiomycetes</taxon>
        <taxon>Erysiphales</taxon>
        <taxon>Erysiphaceae</taxon>
        <taxon>Blumeria</taxon>
    </lineage>
</organism>
<dbReference type="Proteomes" id="UP000683417">
    <property type="component" value="Unassembled WGS sequence"/>
</dbReference>
<sequence length="80" mass="9079">MSRQLSRLLRLIKHQMAISSCSASRSMSQMPTPWSSRYSCAGKEASSNRQSIKEIKVYKIASSYDIFIYLFICSPGTSYN</sequence>
<comment type="caution">
    <text evidence="1">The sequence shown here is derived from an EMBL/GenBank/DDBJ whole genome shotgun (WGS) entry which is preliminary data.</text>
</comment>
<gene>
    <name evidence="1" type="ORF">BGTH12_LOCUS2939</name>
</gene>
<evidence type="ECO:0000313" key="1">
    <source>
        <dbReference type="EMBL" id="CAD6501581.1"/>
    </source>
</evidence>
<dbReference type="AlphaFoldDB" id="A0A9W4DKN2"/>
<accession>A0A9W4DKN2</accession>
<proteinExistence type="predicted"/>
<reference evidence="1" key="1">
    <citation type="submission" date="2020-10" db="EMBL/GenBank/DDBJ databases">
        <authorList>
            <person name="Muller C M."/>
        </authorList>
    </citation>
    <scope>NUCLEOTIDE SEQUENCE</scope>
    <source>
        <strain evidence="1">THUN-12</strain>
    </source>
</reference>
<dbReference type="EMBL" id="CAJHIT010000005">
    <property type="protein sequence ID" value="CAD6501581.1"/>
    <property type="molecule type" value="Genomic_DNA"/>
</dbReference>
<name>A0A9W4DKN2_BLUGR</name>
<protein>
    <submittedName>
        <fullName evidence="1">BgTH12-01832</fullName>
    </submittedName>
</protein>
<evidence type="ECO:0000313" key="2">
    <source>
        <dbReference type="Proteomes" id="UP000683417"/>
    </source>
</evidence>